<evidence type="ECO:0000313" key="1">
    <source>
        <dbReference type="EMBL" id="ADO59861.1"/>
    </source>
</evidence>
<dbReference type="Proteomes" id="UP000006868">
    <property type="component" value="Plasmid pSC2"/>
</dbReference>
<proteinExistence type="predicted"/>
<sequence length="98" mass="11330">MHNDDLSQTFIEMIDTRVIVQSGNNPVCIVPNDEFNLKIHQDIPYLTLQDIADQLEARCKGRDFLVDVWEEGGLSGTIYRYNNMDKKWRKHGTTKGFA</sequence>
<dbReference type="RefSeq" id="WP_013386275.1">
    <property type="nucleotide sequence ID" value="NC_014628.2"/>
</dbReference>
<gene>
    <name evidence="1" type="ORF">PPSC2_25885</name>
</gene>
<dbReference type="OrthoDB" id="2087106at2"/>
<geneLocation type="plasmid" evidence="1 2">
    <name>pSC2</name>
</geneLocation>
<dbReference type="EMBL" id="CP002214">
    <property type="protein sequence ID" value="ADO59861.1"/>
    <property type="molecule type" value="Genomic_DNA"/>
</dbReference>
<protein>
    <submittedName>
        <fullName evidence="1">Uncharacterized protein</fullName>
    </submittedName>
</protein>
<dbReference type="PATRIC" id="fig|886882.15.peg.5438"/>
<dbReference type="HOGENOM" id="CLU_2331130_0_0_9"/>
<dbReference type="KEGG" id="ppm:PPSC2_25885"/>
<evidence type="ECO:0000313" key="2">
    <source>
        <dbReference type="Proteomes" id="UP000006868"/>
    </source>
</evidence>
<dbReference type="AlphaFoldDB" id="E3EKM9"/>
<accession>E3EKM9</accession>
<name>E3EKM9_PAEPS</name>
<keyword evidence="1" id="KW-0614">Plasmid</keyword>
<organism evidence="1 2">
    <name type="scientific">Paenibacillus polymyxa (strain SC2)</name>
    <name type="common">Bacillus polymyxa</name>
    <dbReference type="NCBI Taxonomy" id="886882"/>
    <lineage>
        <taxon>Bacteria</taxon>
        <taxon>Bacillati</taxon>
        <taxon>Bacillota</taxon>
        <taxon>Bacilli</taxon>
        <taxon>Bacillales</taxon>
        <taxon>Paenibacillaceae</taxon>
        <taxon>Paenibacillus</taxon>
    </lineage>
</organism>
<reference evidence="1 2" key="1">
    <citation type="journal article" date="2011" name="J. Bacteriol.">
        <title>Complete genome sequence of Paenibacillus polymyxa SC2, a strain of plant growth-promoting Rhizobacterium with broad-spectrum antimicrobial activity.</title>
        <authorList>
            <person name="Ma M."/>
            <person name="Wang C."/>
            <person name="Ding Y."/>
            <person name="Li L."/>
            <person name="Shen D."/>
            <person name="Jiang X."/>
            <person name="Guan D."/>
            <person name="Cao F."/>
            <person name="Chen H."/>
            <person name="Feng R."/>
            <person name="Wang X."/>
            <person name="Ge Y."/>
            <person name="Yao L."/>
            <person name="Bing X."/>
            <person name="Yang X."/>
            <person name="Li J."/>
            <person name="Du B."/>
        </authorList>
    </citation>
    <scope>NUCLEOTIDE SEQUENCE [LARGE SCALE GENOMIC DNA]</scope>
    <source>
        <strain evidence="1 2">SC2</strain>
        <plasmid evidence="2">pSC2</plasmid>
    </source>
</reference>